<evidence type="ECO:0000313" key="2">
    <source>
        <dbReference type="Proteomes" id="UP000092743"/>
    </source>
</evidence>
<dbReference type="AlphaFoldDB" id="A0A9W3X4F6"/>
<dbReference type="InterPro" id="IPR046100">
    <property type="entry name" value="DUF6037"/>
</dbReference>
<proteinExistence type="predicted"/>
<dbReference type="RefSeq" id="WP_016123528.1">
    <property type="nucleotide sequence ID" value="NZ_CP015354.1"/>
</dbReference>
<keyword evidence="1" id="KW-0614">Plasmid</keyword>
<gene>
    <name evidence="1" type="ORF">BT246_68780</name>
</gene>
<sequence length="190" mass="22030">MKLTGLEPLYNSMIEQNLQRVKFSITINKAVFSIIYIIDSTPHALAIGVRNKNLFFEVAVKKGFVINPYLGDKYGAICEALGLSSSPSQPFSPKKFYEEINSRIPNTTSPRQIPKPRDFAPYRKDVEEPEKIYFYDWRDNTIRGEKVRPKNLTKTKQWLSEEAYKMCKTYNISSCWTADPSKEKEFTLPR</sequence>
<name>A0A9W3X4F6_BACTU</name>
<accession>A0A9W3X4F6</accession>
<evidence type="ECO:0000313" key="1">
    <source>
        <dbReference type="EMBL" id="ANS52169.1"/>
    </source>
</evidence>
<reference evidence="1 2" key="1">
    <citation type="submission" date="2016-04" db="EMBL/GenBank/DDBJ databases">
        <title>High quality genome of the nematocidal Bacillus thuringiensis MYBT18246.</title>
        <authorList>
            <person name="Hollensteiner J."/>
            <person name="Poehlein A."/>
            <person name="Sproeer C."/>
            <person name="Bunk B."/>
            <person name="Rosenstiel P."/>
            <person name="Schulenburg H."/>
            <person name="Liesegang H."/>
        </authorList>
    </citation>
    <scope>NUCLEOTIDE SEQUENCE [LARGE SCALE GENOMIC DNA]</scope>
    <source>
        <strain evidence="1 2">MYBT18246</strain>
        <plasmid evidence="1 2">p120416</plasmid>
    </source>
</reference>
<dbReference type="Proteomes" id="UP000092743">
    <property type="component" value="Plasmid p120416"/>
</dbReference>
<dbReference type="EMBL" id="CP015354">
    <property type="protein sequence ID" value="ANS52169.1"/>
    <property type="molecule type" value="Genomic_DNA"/>
</dbReference>
<organism evidence="1 2">
    <name type="scientific">Bacillus thuringiensis</name>
    <dbReference type="NCBI Taxonomy" id="1428"/>
    <lineage>
        <taxon>Bacteria</taxon>
        <taxon>Bacillati</taxon>
        <taxon>Bacillota</taxon>
        <taxon>Bacilli</taxon>
        <taxon>Bacillales</taxon>
        <taxon>Bacillaceae</taxon>
        <taxon>Bacillus</taxon>
        <taxon>Bacillus cereus group</taxon>
    </lineage>
</organism>
<protein>
    <submittedName>
        <fullName evidence="1">Uncharacterized protein</fullName>
    </submittedName>
</protein>
<dbReference type="Pfam" id="PF19503">
    <property type="entry name" value="DUF6037"/>
    <property type="match status" value="1"/>
</dbReference>
<geneLocation type="plasmid" evidence="1 2">
    <name>p120416</name>
</geneLocation>